<accession>A0A8R2AJQ3</accession>
<dbReference type="SMR" id="A0A8R2AJQ3"/>
<evidence type="ECO:0000313" key="2">
    <source>
        <dbReference type="Proteomes" id="UP000005204"/>
    </source>
</evidence>
<keyword evidence="2" id="KW-1185">Reference proteome</keyword>
<dbReference type="EnsemblMetazoa" id="XM_004930340.4">
    <property type="protein sequence ID" value="XP_004930397.1"/>
    <property type="gene ID" value="LOC101746064"/>
</dbReference>
<dbReference type="KEGG" id="bmor:101746064"/>
<proteinExistence type="predicted"/>
<dbReference type="OMA" id="HVHRILM"/>
<protein>
    <submittedName>
        <fullName evidence="1">Uncharacterized protein</fullName>
    </submittedName>
</protein>
<reference evidence="1" key="2">
    <citation type="submission" date="2022-06" db="UniProtKB">
        <authorList>
            <consortium name="EnsemblMetazoa"/>
        </authorList>
    </citation>
    <scope>IDENTIFICATION</scope>
    <source>
        <strain evidence="1">p50T (Dazao)</strain>
    </source>
</reference>
<organism evidence="1 2">
    <name type="scientific">Bombyx mori</name>
    <name type="common">Silk moth</name>
    <dbReference type="NCBI Taxonomy" id="7091"/>
    <lineage>
        <taxon>Eukaryota</taxon>
        <taxon>Metazoa</taxon>
        <taxon>Ecdysozoa</taxon>
        <taxon>Arthropoda</taxon>
        <taxon>Hexapoda</taxon>
        <taxon>Insecta</taxon>
        <taxon>Pterygota</taxon>
        <taxon>Neoptera</taxon>
        <taxon>Endopterygota</taxon>
        <taxon>Lepidoptera</taxon>
        <taxon>Glossata</taxon>
        <taxon>Ditrysia</taxon>
        <taxon>Bombycoidea</taxon>
        <taxon>Bombycidae</taxon>
        <taxon>Bombycinae</taxon>
        <taxon>Bombyx</taxon>
    </lineage>
</organism>
<dbReference type="OrthoDB" id="6226069at2759"/>
<dbReference type="Proteomes" id="UP000005204">
    <property type="component" value="Unassembled WGS sequence"/>
</dbReference>
<gene>
    <name evidence="1" type="primary">101746064</name>
</gene>
<dbReference type="AlphaFoldDB" id="A0A8R2AJQ3"/>
<name>A0A8R2AJQ3_BOMMO</name>
<evidence type="ECO:0000313" key="1">
    <source>
        <dbReference type="EnsemblMetazoa" id="XP_004930397.1"/>
    </source>
</evidence>
<reference evidence="2" key="1">
    <citation type="journal article" date="2008" name="Insect Biochem. Mol. Biol.">
        <title>The genome of a lepidopteran model insect, the silkworm Bombyx mori.</title>
        <authorList>
            <consortium name="International Silkworm Genome Consortium"/>
        </authorList>
    </citation>
    <scope>NUCLEOTIDE SEQUENCE [LARGE SCALE GENOMIC DNA]</scope>
    <source>
        <strain evidence="2">p50T</strain>
    </source>
</reference>
<sequence length="338" mass="38064">MEPDSTTFEIKNQSHLPFNTNIRNLKLYNDFTETNGTASAESQLVEKLQLYGLIPRSLSCPTNKSDCKLSVKTARVIDRVQWSCKGCGKRSPIRTGSFFHRLPCSILQTLQIILAWSEDADLQVAAEHFGVKQKVARQIFDKLDDLVIKEHKKCLLGGENRVILTELYPDCVNRLSPDTTDQPHLHRILMLADTKLIPTDYRLHVLRDDAKKGFNLDDQALTAEVRQIISETVESNSMVVNGSSLPNVEGASSMQQLLNYCDGDMKHFLTTKIWRQAVTLCAASRDFCAGSSNFGACAGAAQRYLHVALYRLRHRHALYDHVLNLVAKQFNRGDTQSE</sequence>